<dbReference type="Proteomes" id="UP000051673">
    <property type="component" value="Unassembled WGS sequence"/>
</dbReference>
<gene>
    <name evidence="1" type="ORF">IV67_GL001460</name>
</gene>
<dbReference type="PATRIC" id="fig|1620.3.peg.1491"/>
<protein>
    <submittedName>
        <fullName evidence="1">Uncharacterized protein</fullName>
    </submittedName>
</protein>
<dbReference type="STRING" id="1620.IV67_GL001460"/>
<reference evidence="1 2" key="1">
    <citation type="journal article" date="2015" name="Genome Announc.">
        <title>Expanding the biotechnology potential of lactobacilli through comparative genomics of 213 strains and associated genera.</title>
        <authorList>
            <person name="Sun Z."/>
            <person name="Harris H.M."/>
            <person name="McCann A."/>
            <person name="Guo C."/>
            <person name="Argimon S."/>
            <person name="Zhang W."/>
            <person name="Yang X."/>
            <person name="Jeffery I.B."/>
            <person name="Cooney J.C."/>
            <person name="Kagawa T.F."/>
            <person name="Liu W."/>
            <person name="Song Y."/>
            <person name="Salvetti E."/>
            <person name="Wrobel A."/>
            <person name="Rasinkangas P."/>
            <person name="Parkhill J."/>
            <person name="Rea M.C."/>
            <person name="O'Sullivan O."/>
            <person name="Ritari J."/>
            <person name="Douillard F.P."/>
            <person name="Paul Ross R."/>
            <person name="Yang R."/>
            <person name="Briner A.E."/>
            <person name="Felis G.E."/>
            <person name="de Vos W.M."/>
            <person name="Barrangou R."/>
            <person name="Klaenhammer T.R."/>
            <person name="Caufield P.W."/>
            <person name="Cui Y."/>
            <person name="Zhang H."/>
            <person name="O'Toole P.W."/>
        </authorList>
    </citation>
    <scope>NUCLEOTIDE SEQUENCE [LARGE SCALE GENOMIC DNA]</scope>
    <source>
        <strain evidence="1 2">DSM 20014</strain>
    </source>
</reference>
<evidence type="ECO:0000313" key="2">
    <source>
        <dbReference type="Proteomes" id="UP000051673"/>
    </source>
</evidence>
<proteinExistence type="predicted"/>
<keyword evidence="2" id="KW-1185">Reference proteome</keyword>
<name>A0A0R2JK72_9LACO</name>
<organism evidence="1 2">
    <name type="scientific">Weissella minor</name>
    <dbReference type="NCBI Taxonomy" id="1620"/>
    <lineage>
        <taxon>Bacteria</taxon>
        <taxon>Bacillati</taxon>
        <taxon>Bacillota</taxon>
        <taxon>Bacilli</taxon>
        <taxon>Lactobacillales</taxon>
        <taxon>Lactobacillaceae</taxon>
        <taxon>Weissella</taxon>
    </lineage>
</organism>
<comment type="caution">
    <text evidence="1">The sequence shown here is derived from an EMBL/GenBank/DDBJ whole genome shotgun (WGS) entry which is preliminary data.</text>
</comment>
<evidence type="ECO:0000313" key="1">
    <source>
        <dbReference type="EMBL" id="KRN77616.1"/>
    </source>
</evidence>
<accession>A0A0R2JK72</accession>
<dbReference type="AlphaFoldDB" id="A0A0R2JK72"/>
<dbReference type="EMBL" id="JQCD01000017">
    <property type="protein sequence ID" value="KRN77616.1"/>
    <property type="molecule type" value="Genomic_DNA"/>
</dbReference>
<sequence length="57" mass="6458">MHTKQADTSKPIEVNLDEALQDKGMVMKFNGKDLSDTAKRGILNILEMLEEDKHDSK</sequence>